<keyword evidence="2" id="KW-0812">Transmembrane</keyword>
<reference evidence="3" key="1">
    <citation type="submission" date="2021-05" db="EMBL/GenBank/DDBJ databases">
        <authorList>
            <person name="Alioto T."/>
            <person name="Alioto T."/>
            <person name="Gomez Garrido J."/>
        </authorList>
    </citation>
    <scope>NUCLEOTIDE SEQUENCE</scope>
</reference>
<accession>A0A8D8V5P1</accession>
<keyword evidence="2" id="KW-0472">Membrane</keyword>
<evidence type="ECO:0000256" key="2">
    <source>
        <dbReference type="SAM" id="Phobius"/>
    </source>
</evidence>
<protein>
    <submittedName>
        <fullName evidence="3">Uncharacterized protein</fullName>
    </submittedName>
</protein>
<feature type="compositionally biased region" description="Gly residues" evidence="1">
    <location>
        <begin position="168"/>
        <end position="177"/>
    </location>
</feature>
<evidence type="ECO:0000313" key="3">
    <source>
        <dbReference type="EMBL" id="CAG6717331.1"/>
    </source>
</evidence>
<dbReference type="AlphaFoldDB" id="A0A8D8V5P1"/>
<feature type="transmembrane region" description="Helical" evidence="2">
    <location>
        <begin position="72"/>
        <end position="94"/>
    </location>
</feature>
<proteinExistence type="predicted"/>
<name>A0A8D8V5P1_9HEMI</name>
<organism evidence="3">
    <name type="scientific">Cacopsylla melanoneura</name>
    <dbReference type="NCBI Taxonomy" id="428564"/>
    <lineage>
        <taxon>Eukaryota</taxon>
        <taxon>Metazoa</taxon>
        <taxon>Ecdysozoa</taxon>
        <taxon>Arthropoda</taxon>
        <taxon>Hexapoda</taxon>
        <taxon>Insecta</taxon>
        <taxon>Pterygota</taxon>
        <taxon>Neoptera</taxon>
        <taxon>Paraneoptera</taxon>
        <taxon>Hemiptera</taxon>
        <taxon>Sternorrhyncha</taxon>
        <taxon>Psylloidea</taxon>
        <taxon>Psyllidae</taxon>
        <taxon>Psyllinae</taxon>
        <taxon>Cacopsylla</taxon>
    </lineage>
</organism>
<sequence length="272" mass="30696">MTVSMDTIYQIESLCAMCGKPMSTCRRKTKPNTGTDSKPAAQQDGIFESSWTSLSTDIPQTEISPDTFPRRVYSFFSGGMGGVLTWTILLTTFLNGQQVLCQQNSPNGYEGLIIPSQIRFRTPGSEPPQPQQQQQVLEMPTPEQARRLLKLWEYLARAEESRQQSRGGSNGGSGGLGPLLRTEENNEPPMSDDQNETSNRMESVMSVPLPLYVQNSRDVQSLISPQEYINEIGRQDKRGSYMALCHFKICNMGRKRTFQERKFAPWLRPENN</sequence>
<feature type="region of interest" description="Disordered" evidence="1">
    <location>
        <begin position="119"/>
        <end position="139"/>
    </location>
</feature>
<evidence type="ECO:0000256" key="1">
    <source>
        <dbReference type="SAM" id="MobiDB-lite"/>
    </source>
</evidence>
<feature type="region of interest" description="Disordered" evidence="1">
    <location>
        <begin position="160"/>
        <end position="199"/>
    </location>
</feature>
<dbReference type="EMBL" id="HBUF01355737">
    <property type="protein sequence ID" value="CAG6717331.1"/>
    <property type="molecule type" value="Transcribed_RNA"/>
</dbReference>
<keyword evidence="2" id="KW-1133">Transmembrane helix</keyword>